<evidence type="ECO:0000256" key="4">
    <source>
        <dbReference type="ARBA" id="ARBA00022898"/>
    </source>
</evidence>
<evidence type="ECO:0000313" key="7">
    <source>
        <dbReference type="EMBL" id="AHB48027.1"/>
    </source>
</evidence>
<accession>V5SC15</accession>
<dbReference type="PATRIC" id="fig|1029756.8.peg.1225"/>
<dbReference type="Gene3D" id="3.30.470.10">
    <property type="match status" value="1"/>
</dbReference>
<protein>
    <recommendedName>
        <fullName evidence="3">Probable branched-chain-amino-acid aminotransferase</fullName>
    </recommendedName>
</protein>
<evidence type="ECO:0000256" key="3">
    <source>
        <dbReference type="ARBA" id="ARBA00014472"/>
    </source>
</evidence>
<feature type="domain" description="Chorismate-utilising enzyme C-terminal" evidence="6">
    <location>
        <begin position="142"/>
        <end position="396"/>
    </location>
</feature>
<dbReference type="PRINTS" id="PR00095">
    <property type="entry name" value="ANTSNTHASEI"/>
</dbReference>
<dbReference type="SUPFAM" id="SSF56322">
    <property type="entry name" value="ADC synthase"/>
    <property type="match status" value="1"/>
</dbReference>
<dbReference type="InterPro" id="IPR005802">
    <property type="entry name" value="ADC_synth_comp_1"/>
</dbReference>
<evidence type="ECO:0000313" key="8">
    <source>
        <dbReference type="Proteomes" id="UP000018542"/>
    </source>
</evidence>
<proteinExistence type="inferred from homology"/>
<name>V5SC15_9HYPH</name>
<dbReference type="InterPro" id="IPR001544">
    <property type="entry name" value="Aminotrans_IV"/>
</dbReference>
<dbReference type="HOGENOM" id="CLU_006493_6_2_5"/>
<sequence length="618" mass="67643">MTAADHNRADGTRAKASETRLEETFVLLDNSAGTGAPTLLFSNPKEIVSAMTPDEVGPALARLEAGAAEGLHAAGYFAYELGYVLEPKIRDLLPEGRNVPLLWFGFYDAPRAMNEAEVDHWLGTHTKSGSYQFTSVSTAWDQQEYETRFAAVQEKIRAGDIYQLNLTFKARFRLEGSPLTFYRDMRRRQRVAYAGIVDTGEVTVLSASPELFIEKEGRVVSTRPMKGTAPRAGTPEADAEARRVLSTDIKQRAENLMIVDLMRNDLGRIAEVGSVGVTDLFTVETFRTLHQMTSGVEATLKDGLGIGDLVRAIFPPGSVIGAPKIRAMELIRDYETEPRGVYCGAIGHITPGGAALFNVAIRTPVIFRGGQGEMGIGSGVVYDSVGAKEYAECLLKMKFLTDPPKTFELIETLLYEADKGFWLLDGHLARLKASAAYFGYAHDEGAVRDALDRAVEGRTDARLRVRLLLAEDGSVSVTVAEQPAQGPRAVMRYAISDTRVDSANPFLFHKTTRRDLYDREWQHYADTKGADEVLYLNERGELAEGSRTNVFIERDGKLLTPPLSSGLLPGVLRRDLISQGKAVEAVLTLDDLARADAVYVGNSVRGLVRAEPVTTASG</sequence>
<dbReference type="Pfam" id="PF01063">
    <property type="entry name" value="Aminotran_4"/>
    <property type="match status" value="1"/>
</dbReference>
<dbReference type="InterPro" id="IPR015890">
    <property type="entry name" value="Chorismate_C"/>
</dbReference>
<dbReference type="PANTHER" id="PTHR11236">
    <property type="entry name" value="AMINOBENZOATE/ANTHRANILATE SYNTHASE"/>
    <property type="match status" value="1"/>
</dbReference>
<comment type="similarity">
    <text evidence="2">Belongs to the class-IV pyridoxal-phosphate-dependent aminotransferase family.</text>
</comment>
<dbReference type="GO" id="GO:0000162">
    <property type="term" value="P:L-tryptophan biosynthetic process"/>
    <property type="evidence" value="ECO:0007669"/>
    <property type="project" value="TreeGrafter"/>
</dbReference>
<dbReference type="Pfam" id="PF00425">
    <property type="entry name" value="Chorismate_bind"/>
    <property type="match status" value="1"/>
</dbReference>
<dbReference type="NCBIfam" id="TIGR00553">
    <property type="entry name" value="pabB"/>
    <property type="match status" value="1"/>
</dbReference>
<dbReference type="AlphaFoldDB" id="V5SC15"/>
<dbReference type="NCBIfam" id="NF005731">
    <property type="entry name" value="PRK07546.1-5"/>
    <property type="match status" value="1"/>
</dbReference>
<keyword evidence="4 5" id="KW-0663">Pyridoxal phosphate</keyword>
<gene>
    <name evidence="7" type="ORF">W911_05835</name>
</gene>
<dbReference type="OrthoDB" id="9803598at2"/>
<dbReference type="InterPro" id="IPR036038">
    <property type="entry name" value="Aminotransferase-like"/>
</dbReference>
<dbReference type="GO" id="GO:0046820">
    <property type="term" value="F:4-amino-4-deoxychorismate synthase activity"/>
    <property type="evidence" value="ECO:0007669"/>
    <property type="project" value="TreeGrafter"/>
</dbReference>
<dbReference type="InterPro" id="IPR043131">
    <property type="entry name" value="BCAT-like_N"/>
</dbReference>
<dbReference type="InterPro" id="IPR019999">
    <property type="entry name" value="Anth_synth_I-like"/>
</dbReference>
<dbReference type="GO" id="GO:0009396">
    <property type="term" value="P:folic acid-containing compound biosynthetic process"/>
    <property type="evidence" value="ECO:0007669"/>
    <property type="project" value="InterPro"/>
</dbReference>
<evidence type="ECO:0000256" key="2">
    <source>
        <dbReference type="ARBA" id="ARBA00009320"/>
    </source>
</evidence>
<evidence type="ECO:0000256" key="1">
    <source>
        <dbReference type="ARBA" id="ARBA00001933"/>
    </source>
</evidence>
<dbReference type="InterPro" id="IPR018300">
    <property type="entry name" value="Aminotrans_IV_CS"/>
</dbReference>
<organism evidence="7 8">
    <name type="scientific">Hyphomicrobium nitrativorans NL23</name>
    <dbReference type="NCBI Taxonomy" id="1029756"/>
    <lineage>
        <taxon>Bacteria</taxon>
        <taxon>Pseudomonadati</taxon>
        <taxon>Pseudomonadota</taxon>
        <taxon>Alphaproteobacteria</taxon>
        <taxon>Hyphomicrobiales</taxon>
        <taxon>Hyphomicrobiaceae</taxon>
        <taxon>Hyphomicrobium</taxon>
    </lineage>
</organism>
<dbReference type="InterPro" id="IPR043132">
    <property type="entry name" value="BCAT-like_C"/>
</dbReference>
<dbReference type="RefSeq" id="WP_023786566.1">
    <property type="nucleotide sequence ID" value="NC_022997.1"/>
</dbReference>
<dbReference type="PROSITE" id="PS00770">
    <property type="entry name" value="AA_TRANSFER_CLASS_4"/>
    <property type="match status" value="1"/>
</dbReference>
<keyword evidence="8" id="KW-1185">Reference proteome</keyword>
<dbReference type="PANTHER" id="PTHR11236:SF50">
    <property type="entry name" value="AMINODEOXYCHORISMATE SYNTHASE COMPONENT 1"/>
    <property type="match status" value="1"/>
</dbReference>
<evidence type="ECO:0000256" key="5">
    <source>
        <dbReference type="RuleBase" id="RU004516"/>
    </source>
</evidence>
<dbReference type="EMBL" id="CP006912">
    <property type="protein sequence ID" value="AHB48027.1"/>
    <property type="molecule type" value="Genomic_DNA"/>
</dbReference>
<dbReference type="KEGG" id="hni:W911_05835"/>
<dbReference type="Proteomes" id="UP000018542">
    <property type="component" value="Chromosome"/>
</dbReference>
<dbReference type="Gene3D" id="3.60.120.10">
    <property type="entry name" value="Anthranilate synthase"/>
    <property type="match status" value="1"/>
</dbReference>
<dbReference type="InterPro" id="IPR005801">
    <property type="entry name" value="ADC_synthase"/>
</dbReference>
<dbReference type="SUPFAM" id="SSF56752">
    <property type="entry name" value="D-aminoacid aminotransferase-like PLP-dependent enzymes"/>
    <property type="match status" value="1"/>
</dbReference>
<reference evidence="7 8" key="1">
    <citation type="journal article" date="2014" name="Genome Announc.">
        <title>Complete Genome Sequence of Hyphomicrobium nitrativorans Strain NL23, a Denitrifying Bacterium Isolated from Biofilm of a Methanol-Fed Denitrification System Treating Seawater at the Montreal Biodome.</title>
        <authorList>
            <person name="Martineau C."/>
            <person name="Villeneuve C."/>
            <person name="Mauffrey F."/>
            <person name="Villemur R."/>
        </authorList>
    </citation>
    <scope>NUCLEOTIDE SEQUENCE [LARGE SCALE GENOMIC DNA]</scope>
    <source>
        <strain evidence="7">NL23</strain>
    </source>
</reference>
<evidence type="ECO:0000259" key="6">
    <source>
        <dbReference type="Pfam" id="PF00425"/>
    </source>
</evidence>
<comment type="cofactor">
    <cofactor evidence="1 5">
        <name>pyridoxal 5'-phosphate</name>
        <dbReference type="ChEBI" id="CHEBI:597326"/>
    </cofactor>
</comment>
<dbReference type="Gene3D" id="3.20.10.10">
    <property type="entry name" value="D-amino Acid Aminotransferase, subunit A, domain 2"/>
    <property type="match status" value="1"/>
</dbReference>
<dbReference type="STRING" id="1029756.W911_05835"/>